<feature type="domain" description="Thioredoxin" evidence="5">
    <location>
        <begin position="48"/>
        <end position="210"/>
    </location>
</feature>
<comment type="similarity">
    <text evidence="1">Belongs to the SCO1/2 family.</text>
</comment>
<dbReference type="STRING" id="1458426.SMCB_0474"/>
<feature type="binding site" evidence="3">
    <location>
        <position position="86"/>
    </location>
    <ligand>
        <name>Cu cation</name>
        <dbReference type="ChEBI" id="CHEBI:23378"/>
    </ligand>
</feature>
<dbReference type="InterPro" id="IPR003782">
    <property type="entry name" value="SCO1/SenC"/>
</dbReference>
<dbReference type="Gene3D" id="3.40.30.10">
    <property type="entry name" value="Glutaredoxin"/>
    <property type="match status" value="1"/>
</dbReference>
<proteinExistence type="inferred from homology"/>
<evidence type="ECO:0000313" key="6">
    <source>
        <dbReference type="EMBL" id="BAO82702.1"/>
    </source>
</evidence>
<evidence type="ECO:0000256" key="3">
    <source>
        <dbReference type="PIRSR" id="PIRSR603782-1"/>
    </source>
</evidence>
<dbReference type="Proteomes" id="UP000066014">
    <property type="component" value="Chromosome"/>
</dbReference>
<gene>
    <name evidence="6" type="ORF">SMCB_0474</name>
</gene>
<dbReference type="PROSITE" id="PS51352">
    <property type="entry name" value="THIOREDOXIN_2"/>
    <property type="match status" value="1"/>
</dbReference>
<name>A0A060NLN5_9BURK</name>
<evidence type="ECO:0000313" key="7">
    <source>
        <dbReference type="Proteomes" id="UP000066014"/>
    </source>
</evidence>
<feature type="binding site" evidence="3">
    <location>
        <position position="175"/>
    </location>
    <ligand>
        <name>Cu cation</name>
        <dbReference type="ChEBI" id="CHEBI:23378"/>
    </ligand>
</feature>
<reference evidence="6 7" key="1">
    <citation type="journal article" date="2014" name="Nat. Commun.">
        <title>Physiological and genomic features of highly alkaliphilic hydrogen-utilizing Betaproteobacteria from a continental serpentinizing site.</title>
        <authorList>
            <person name="Suzuki S."/>
            <person name="Kuenen J.G."/>
            <person name="Schipper K."/>
            <person name="van der Velde S."/>
            <person name="Ishii S."/>
            <person name="Wu A."/>
            <person name="Sorokin D.Y."/>
            <person name="Tenney A."/>
            <person name="Meng X.Y."/>
            <person name="Morrill P.L."/>
            <person name="Kamagata Y."/>
            <person name="Muyzer G."/>
            <person name="Nealson K.H."/>
        </authorList>
    </citation>
    <scope>NUCLEOTIDE SEQUENCE [LARGE SCALE GENOMIC DNA]</scope>
    <source>
        <strain evidence="6 7">B1</strain>
    </source>
</reference>
<dbReference type="InterPro" id="IPR013766">
    <property type="entry name" value="Thioredoxin_domain"/>
</dbReference>
<dbReference type="PROSITE" id="PS51318">
    <property type="entry name" value="TAT"/>
    <property type="match status" value="1"/>
</dbReference>
<dbReference type="Pfam" id="PF02630">
    <property type="entry name" value="SCO1-SenC"/>
    <property type="match status" value="1"/>
</dbReference>
<accession>A0A060NLN5</accession>
<dbReference type="EMBL" id="AP014569">
    <property type="protein sequence ID" value="BAO82702.1"/>
    <property type="molecule type" value="Genomic_DNA"/>
</dbReference>
<dbReference type="CDD" id="cd02968">
    <property type="entry name" value="SCO"/>
    <property type="match status" value="1"/>
</dbReference>
<evidence type="ECO:0000256" key="1">
    <source>
        <dbReference type="ARBA" id="ARBA00010996"/>
    </source>
</evidence>
<dbReference type="InterPro" id="IPR036249">
    <property type="entry name" value="Thioredoxin-like_sf"/>
</dbReference>
<keyword evidence="2 3" id="KW-0186">Copper</keyword>
<dbReference type="AlphaFoldDB" id="A0A060NLN5"/>
<dbReference type="GO" id="GO:0046872">
    <property type="term" value="F:metal ion binding"/>
    <property type="evidence" value="ECO:0007669"/>
    <property type="project" value="UniProtKB-KW"/>
</dbReference>
<dbReference type="RefSeq" id="WP_171820271.1">
    <property type="nucleotide sequence ID" value="NZ_AP014569.1"/>
</dbReference>
<dbReference type="InterPro" id="IPR006311">
    <property type="entry name" value="TAT_signal"/>
</dbReference>
<keyword evidence="4" id="KW-1015">Disulfide bond</keyword>
<keyword evidence="3" id="KW-0479">Metal-binding</keyword>
<organism evidence="6 7">
    <name type="scientific">Serpentinimonas maccroryi</name>
    <dbReference type="NCBI Taxonomy" id="1458426"/>
    <lineage>
        <taxon>Bacteria</taxon>
        <taxon>Pseudomonadati</taxon>
        <taxon>Pseudomonadota</taxon>
        <taxon>Betaproteobacteria</taxon>
        <taxon>Burkholderiales</taxon>
        <taxon>Comamonadaceae</taxon>
        <taxon>Serpentinimonas</taxon>
    </lineage>
</organism>
<evidence type="ECO:0000259" key="5">
    <source>
        <dbReference type="PROSITE" id="PS51352"/>
    </source>
</evidence>
<feature type="disulfide bond" description="Redox-active" evidence="4">
    <location>
        <begin position="86"/>
        <end position="90"/>
    </location>
</feature>
<feature type="binding site" evidence="3">
    <location>
        <position position="90"/>
    </location>
    <ligand>
        <name>Cu cation</name>
        <dbReference type="ChEBI" id="CHEBI:23378"/>
    </ligand>
</feature>
<sequence length="215" mass="23296">MSSRPQPPHYPRLRPHPRRALLRALLAVGAGGLLAACGPRSPFAGIDITGASYAQGFDLTDHNGVRRTLADFRGQVVALFFGFVHCPDVCPTSMGNLAHARRLLGAQAERLQVLFVSLDPARDTPEIMRAYMAAFDPSFLALYAPEADLPALARAFRVYFRRVEGSTPGSYTIDHSAGKFLFDPSGRVRVHHAFGSSAQAIAADVKLLLAEPTRS</sequence>
<dbReference type="HOGENOM" id="CLU_050131_3_0_4"/>
<protein>
    <submittedName>
        <fullName evidence="6">Uncharacterized protein SCO1/SenC/PrrC, involved in biogenesis of respiratory and photosynthetic systems</fullName>
    </submittedName>
</protein>
<dbReference type="PANTHER" id="PTHR12151">
    <property type="entry name" value="ELECTRON TRANSPORT PROTIN SCO1/SENC FAMILY MEMBER"/>
    <property type="match status" value="1"/>
</dbReference>
<dbReference type="KEGG" id="cbab:SMCB_0474"/>
<evidence type="ECO:0000256" key="4">
    <source>
        <dbReference type="PIRSR" id="PIRSR603782-2"/>
    </source>
</evidence>
<dbReference type="PANTHER" id="PTHR12151:SF25">
    <property type="entry name" value="LINALOOL DEHYDRATASE_ISOMERASE DOMAIN-CONTAINING PROTEIN"/>
    <property type="match status" value="1"/>
</dbReference>
<evidence type="ECO:0000256" key="2">
    <source>
        <dbReference type="ARBA" id="ARBA00023008"/>
    </source>
</evidence>
<keyword evidence="7" id="KW-1185">Reference proteome</keyword>
<dbReference type="SUPFAM" id="SSF52833">
    <property type="entry name" value="Thioredoxin-like"/>
    <property type="match status" value="1"/>
</dbReference>